<sequence length="64" mass="7115">MTCRLHGWYVAGPTITILLLYSSRYMIGIPTPDLQNQPARGTHTERAASSLRISCPRDTCATHN</sequence>
<keyword evidence="1" id="KW-1133">Transmembrane helix</keyword>
<dbReference type="EMBL" id="ML120567">
    <property type="protein sequence ID" value="RPA89587.1"/>
    <property type="molecule type" value="Genomic_DNA"/>
</dbReference>
<evidence type="ECO:0000313" key="3">
    <source>
        <dbReference type="Proteomes" id="UP000276215"/>
    </source>
</evidence>
<dbReference type="Proteomes" id="UP000276215">
    <property type="component" value="Unassembled WGS sequence"/>
</dbReference>
<keyword evidence="1" id="KW-0812">Transmembrane</keyword>
<keyword evidence="3" id="KW-1185">Reference proteome</keyword>
<feature type="transmembrane region" description="Helical" evidence="1">
    <location>
        <begin position="6"/>
        <end position="27"/>
    </location>
</feature>
<accession>A0A3N4IX97</accession>
<organism evidence="2 3">
    <name type="scientific">Choiromyces venosus 120613-1</name>
    <dbReference type="NCBI Taxonomy" id="1336337"/>
    <lineage>
        <taxon>Eukaryota</taxon>
        <taxon>Fungi</taxon>
        <taxon>Dikarya</taxon>
        <taxon>Ascomycota</taxon>
        <taxon>Pezizomycotina</taxon>
        <taxon>Pezizomycetes</taxon>
        <taxon>Pezizales</taxon>
        <taxon>Tuberaceae</taxon>
        <taxon>Choiromyces</taxon>
    </lineage>
</organism>
<reference evidence="2 3" key="1">
    <citation type="journal article" date="2018" name="Nat. Ecol. Evol.">
        <title>Pezizomycetes genomes reveal the molecular basis of ectomycorrhizal truffle lifestyle.</title>
        <authorList>
            <person name="Murat C."/>
            <person name="Payen T."/>
            <person name="Noel B."/>
            <person name="Kuo A."/>
            <person name="Morin E."/>
            <person name="Chen J."/>
            <person name="Kohler A."/>
            <person name="Krizsan K."/>
            <person name="Balestrini R."/>
            <person name="Da Silva C."/>
            <person name="Montanini B."/>
            <person name="Hainaut M."/>
            <person name="Levati E."/>
            <person name="Barry K.W."/>
            <person name="Belfiori B."/>
            <person name="Cichocki N."/>
            <person name="Clum A."/>
            <person name="Dockter R.B."/>
            <person name="Fauchery L."/>
            <person name="Guy J."/>
            <person name="Iotti M."/>
            <person name="Le Tacon F."/>
            <person name="Lindquist E.A."/>
            <person name="Lipzen A."/>
            <person name="Malagnac F."/>
            <person name="Mello A."/>
            <person name="Molinier V."/>
            <person name="Miyauchi S."/>
            <person name="Poulain J."/>
            <person name="Riccioni C."/>
            <person name="Rubini A."/>
            <person name="Sitrit Y."/>
            <person name="Splivallo R."/>
            <person name="Traeger S."/>
            <person name="Wang M."/>
            <person name="Zifcakova L."/>
            <person name="Wipf D."/>
            <person name="Zambonelli A."/>
            <person name="Paolocci F."/>
            <person name="Nowrousian M."/>
            <person name="Ottonello S."/>
            <person name="Baldrian P."/>
            <person name="Spatafora J.W."/>
            <person name="Henrissat B."/>
            <person name="Nagy L.G."/>
            <person name="Aury J.M."/>
            <person name="Wincker P."/>
            <person name="Grigoriev I.V."/>
            <person name="Bonfante P."/>
            <person name="Martin F.M."/>
        </authorList>
    </citation>
    <scope>NUCLEOTIDE SEQUENCE [LARGE SCALE GENOMIC DNA]</scope>
    <source>
        <strain evidence="2 3">120613-1</strain>
    </source>
</reference>
<gene>
    <name evidence="2" type="ORF">L873DRAFT_622698</name>
</gene>
<evidence type="ECO:0000256" key="1">
    <source>
        <dbReference type="SAM" id="Phobius"/>
    </source>
</evidence>
<proteinExistence type="predicted"/>
<keyword evidence="1" id="KW-0472">Membrane</keyword>
<evidence type="ECO:0000313" key="2">
    <source>
        <dbReference type="EMBL" id="RPA89587.1"/>
    </source>
</evidence>
<protein>
    <submittedName>
        <fullName evidence="2">Uncharacterized protein</fullName>
    </submittedName>
</protein>
<dbReference type="AlphaFoldDB" id="A0A3N4IX97"/>
<name>A0A3N4IX97_9PEZI</name>